<proteinExistence type="predicted"/>
<sequence>MDMEIPGFDNSLATKYSCWYMICSLATKDPDPLLEELNYKYFESQSKACLNGEKH</sequence>
<evidence type="ECO:0000313" key="1">
    <source>
        <dbReference type="EMBL" id="CEK53871.1"/>
    </source>
</evidence>
<dbReference type="EMBL" id="HACG01007006">
    <property type="protein sequence ID" value="CEK53871.1"/>
    <property type="molecule type" value="Transcribed_RNA"/>
</dbReference>
<gene>
    <name evidence="1" type="primary">ORF21446</name>
</gene>
<dbReference type="AlphaFoldDB" id="A0A0B6YDK5"/>
<name>A0A0B6YDK5_9EUPU</name>
<organism evidence="1">
    <name type="scientific">Arion vulgaris</name>
    <dbReference type="NCBI Taxonomy" id="1028688"/>
    <lineage>
        <taxon>Eukaryota</taxon>
        <taxon>Metazoa</taxon>
        <taxon>Spiralia</taxon>
        <taxon>Lophotrochozoa</taxon>
        <taxon>Mollusca</taxon>
        <taxon>Gastropoda</taxon>
        <taxon>Heterobranchia</taxon>
        <taxon>Euthyneura</taxon>
        <taxon>Panpulmonata</taxon>
        <taxon>Eupulmonata</taxon>
        <taxon>Stylommatophora</taxon>
        <taxon>Helicina</taxon>
        <taxon>Arionoidea</taxon>
        <taxon>Arionidae</taxon>
        <taxon>Arion</taxon>
    </lineage>
</organism>
<protein>
    <submittedName>
        <fullName evidence="1">Uncharacterized protein</fullName>
    </submittedName>
</protein>
<accession>A0A0B6YDK5</accession>
<reference evidence="1" key="1">
    <citation type="submission" date="2014-12" db="EMBL/GenBank/DDBJ databases">
        <title>Insight into the proteome of Arion vulgaris.</title>
        <authorList>
            <person name="Aradska J."/>
            <person name="Bulat T."/>
            <person name="Smidak R."/>
            <person name="Sarate P."/>
            <person name="Gangsoo J."/>
            <person name="Sialana F."/>
            <person name="Bilban M."/>
            <person name="Lubec G."/>
        </authorList>
    </citation>
    <scope>NUCLEOTIDE SEQUENCE</scope>
    <source>
        <tissue evidence="1">Skin</tissue>
    </source>
</reference>